<name>A0ABV6GJM0_9BACI</name>
<protein>
    <recommendedName>
        <fullName evidence="3">ANTAR domain-containing protein</fullName>
    </recommendedName>
</protein>
<comment type="caution">
    <text evidence="1">The sequence shown here is derived from an EMBL/GenBank/DDBJ whole genome shotgun (WGS) entry which is preliminary data.</text>
</comment>
<evidence type="ECO:0000313" key="2">
    <source>
        <dbReference type="Proteomes" id="UP001589854"/>
    </source>
</evidence>
<organism evidence="1 2">
    <name type="scientific">Metabacillus herbersteinensis</name>
    <dbReference type="NCBI Taxonomy" id="283816"/>
    <lineage>
        <taxon>Bacteria</taxon>
        <taxon>Bacillati</taxon>
        <taxon>Bacillota</taxon>
        <taxon>Bacilli</taxon>
        <taxon>Bacillales</taxon>
        <taxon>Bacillaceae</taxon>
        <taxon>Metabacillus</taxon>
    </lineage>
</organism>
<reference evidence="1 2" key="1">
    <citation type="submission" date="2024-09" db="EMBL/GenBank/DDBJ databases">
        <authorList>
            <person name="Sun Q."/>
            <person name="Mori K."/>
        </authorList>
    </citation>
    <scope>NUCLEOTIDE SEQUENCE [LARGE SCALE GENOMIC DNA]</scope>
    <source>
        <strain evidence="1 2">CCM 7228</strain>
    </source>
</reference>
<accession>A0ABV6GJM0</accession>
<dbReference type="Proteomes" id="UP001589854">
    <property type="component" value="Unassembled WGS sequence"/>
</dbReference>
<dbReference type="EMBL" id="JBHLVO010000026">
    <property type="protein sequence ID" value="MFC0273893.1"/>
    <property type="molecule type" value="Genomic_DNA"/>
</dbReference>
<evidence type="ECO:0008006" key="3">
    <source>
        <dbReference type="Google" id="ProtNLM"/>
    </source>
</evidence>
<proteinExistence type="predicted"/>
<evidence type="ECO:0000313" key="1">
    <source>
        <dbReference type="EMBL" id="MFC0273893.1"/>
    </source>
</evidence>
<dbReference type="RefSeq" id="WP_378937636.1">
    <property type="nucleotide sequence ID" value="NZ_JBHLVO010000026.1"/>
</dbReference>
<sequence length="54" mass="6126">MKKNHAIAYATVAMSKLGYSREEIEKITNMMLIECNAHSPKEVENIADRVLFGE</sequence>
<gene>
    <name evidence="1" type="ORF">ACFFIX_21140</name>
</gene>
<keyword evidence="2" id="KW-1185">Reference proteome</keyword>